<evidence type="ECO:0000256" key="3">
    <source>
        <dbReference type="ARBA" id="ARBA00022692"/>
    </source>
</evidence>
<feature type="domain" description="ABC3 transporter permease C-terminal" evidence="7">
    <location>
        <begin position="289"/>
        <end position="410"/>
    </location>
</feature>
<dbReference type="GO" id="GO:0022857">
    <property type="term" value="F:transmembrane transporter activity"/>
    <property type="evidence" value="ECO:0007669"/>
    <property type="project" value="TreeGrafter"/>
</dbReference>
<gene>
    <name evidence="9" type="ORF">SAMN05661099_1650</name>
</gene>
<comment type="subcellular location">
    <subcellularLocation>
        <location evidence="1">Cell membrane</location>
        <topology evidence="1">Multi-pass membrane protein</topology>
    </subcellularLocation>
</comment>
<keyword evidence="3 6" id="KW-0812">Transmembrane</keyword>
<keyword evidence="5 6" id="KW-0472">Membrane</keyword>
<evidence type="ECO:0000259" key="7">
    <source>
        <dbReference type="Pfam" id="PF02687"/>
    </source>
</evidence>
<evidence type="ECO:0000313" key="10">
    <source>
        <dbReference type="Proteomes" id="UP000189981"/>
    </source>
</evidence>
<dbReference type="InterPro" id="IPR025857">
    <property type="entry name" value="MacB_PCD"/>
</dbReference>
<dbReference type="Pfam" id="PF02687">
    <property type="entry name" value="FtsX"/>
    <property type="match status" value="1"/>
</dbReference>
<dbReference type="PANTHER" id="PTHR30572:SF18">
    <property type="entry name" value="ABC-TYPE MACROLIDE FAMILY EXPORT SYSTEM PERMEASE COMPONENT 2"/>
    <property type="match status" value="1"/>
</dbReference>
<dbReference type="GO" id="GO:0005886">
    <property type="term" value="C:plasma membrane"/>
    <property type="evidence" value="ECO:0007669"/>
    <property type="project" value="UniProtKB-SubCell"/>
</dbReference>
<keyword evidence="2" id="KW-1003">Cell membrane</keyword>
<dbReference type="PANTHER" id="PTHR30572">
    <property type="entry name" value="MEMBRANE COMPONENT OF TRANSPORTER-RELATED"/>
    <property type="match status" value="1"/>
</dbReference>
<evidence type="ECO:0000256" key="4">
    <source>
        <dbReference type="ARBA" id="ARBA00022989"/>
    </source>
</evidence>
<evidence type="ECO:0000256" key="1">
    <source>
        <dbReference type="ARBA" id="ARBA00004651"/>
    </source>
</evidence>
<dbReference type="AlphaFoldDB" id="A0A1T5BR07"/>
<feature type="transmembrane region" description="Helical" evidence="6">
    <location>
        <begin position="382"/>
        <end position="403"/>
    </location>
</feature>
<keyword evidence="4 6" id="KW-1133">Transmembrane helix</keyword>
<evidence type="ECO:0000256" key="5">
    <source>
        <dbReference type="ARBA" id="ARBA00023136"/>
    </source>
</evidence>
<reference evidence="10" key="1">
    <citation type="submission" date="2017-02" db="EMBL/GenBank/DDBJ databases">
        <authorList>
            <person name="Varghese N."/>
            <person name="Submissions S."/>
        </authorList>
    </citation>
    <scope>NUCLEOTIDE SEQUENCE [LARGE SCALE GENOMIC DNA]</scope>
    <source>
        <strain evidence="10">DSM 22385</strain>
    </source>
</reference>
<sequence length="419" mass="46726">MLKNYIKLAFKVMLRKKYFTFLTLVGISFTIMIITITAAFIDQIVGASDTEPNRGRTLVLKEVFLMKDDRGRPDEVSLPFLQRYITTLRTPERISIYRDGGYVSARNGVPRAHRLKYSDENFWSITNFKFLEGRPFDARQVKNASRVVVISEELKDYYFGEGNAAGKIIELFGIPFRVIGVVKSAPLLSDAGSDAWIPYTADPAPVPPPAEWPTIHGQYKAMLLARSGEDAEKVKAEIDARMRKIVPPNPQFTSVKANALTALQHFAKVRNSDPDPDFAQLFTALFACLFLFLLIPVISLINLNISRISERAAEIGVRKSFGASSSTLAGQFIVENIILTLTGGLIGVILAYLFSDALILMLNAFDPLFQISFGQFILSWRVVAFCIGCCCFFGFLSGVYPAYRMSKMHPVNALKGNNL</sequence>
<proteinExistence type="predicted"/>
<evidence type="ECO:0000256" key="2">
    <source>
        <dbReference type="ARBA" id="ARBA00022475"/>
    </source>
</evidence>
<evidence type="ECO:0000259" key="8">
    <source>
        <dbReference type="Pfam" id="PF12704"/>
    </source>
</evidence>
<feature type="transmembrane region" description="Helical" evidence="6">
    <location>
        <begin position="21"/>
        <end position="41"/>
    </location>
</feature>
<feature type="transmembrane region" description="Helical" evidence="6">
    <location>
        <begin position="278"/>
        <end position="301"/>
    </location>
</feature>
<dbReference type="Proteomes" id="UP000189981">
    <property type="component" value="Unassembled WGS sequence"/>
</dbReference>
<dbReference type="Pfam" id="PF12704">
    <property type="entry name" value="MacB_PCD"/>
    <property type="match status" value="1"/>
</dbReference>
<accession>A0A1T5BR07</accession>
<organism evidence="9 10">
    <name type="scientific">Daejeonella lutea</name>
    <dbReference type="NCBI Taxonomy" id="572036"/>
    <lineage>
        <taxon>Bacteria</taxon>
        <taxon>Pseudomonadati</taxon>
        <taxon>Bacteroidota</taxon>
        <taxon>Sphingobacteriia</taxon>
        <taxon>Sphingobacteriales</taxon>
        <taxon>Sphingobacteriaceae</taxon>
        <taxon>Daejeonella</taxon>
    </lineage>
</organism>
<feature type="transmembrane region" description="Helical" evidence="6">
    <location>
        <begin position="337"/>
        <end position="362"/>
    </location>
</feature>
<evidence type="ECO:0000256" key="6">
    <source>
        <dbReference type="SAM" id="Phobius"/>
    </source>
</evidence>
<protein>
    <submittedName>
        <fullName evidence="9">Putative ABC transport system permease protein</fullName>
    </submittedName>
</protein>
<dbReference type="STRING" id="572036.SAMN05661099_1650"/>
<evidence type="ECO:0000313" key="9">
    <source>
        <dbReference type="EMBL" id="SKB49541.1"/>
    </source>
</evidence>
<name>A0A1T5BR07_9SPHI</name>
<feature type="domain" description="MacB-like periplasmic core" evidence="8">
    <location>
        <begin position="20"/>
        <end position="240"/>
    </location>
</feature>
<dbReference type="InterPro" id="IPR003838">
    <property type="entry name" value="ABC3_permease_C"/>
</dbReference>
<keyword evidence="10" id="KW-1185">Reference proteome</keyword>
<dbReference type="EMBL" id="FUYR01000001">
    <property type="protein sequence ID" value="SKB49541.1"/>
    <property type="molecule type" value="Genomic_DNA"/>
</dbReference>
<dbReference type="InterPro" id="IPR050250">
    <property type="entry name" value="Macrolide_Exporter_MacB"/>
</dbReference>